<dbReference type="GO" id="GO:0043565">
    <property type="term" value="F:sequence-specific DNA binding"/>
    <property type="evidence" value="ECO:0007669"/>
    <property type="project" value="InterPro"/>
</dbReference>
<dbReference type="InterPro" id="IPR018060">
    <property type="entry name" value="HTH_AraC"/>
</dbReference>
<dbReference type="Gene3D" id="3.20.80.10">
    <property type="entry name" value="Regulatory factor, effector binding domain"/>
    <property type="match status" value="1"/>
</dbReference>
<organism evidence="5 6">
    <name type="scientific">Occultella aeris</name>
    <dbReference type="NCBI Taxonomy" id="2761496"/>
    <lineage>
        <taxon>Bacteria</taxon>
        <taxon>Bacillati</taxon>
        <taxon>Actinomycetota</taxon>
        <taxon>Actinomycetes</taxon>
        <taxon>Micrococcales</taxon>
        <taxon>Ruaniaceae</taxon>
        <taxon>Occultella</taxon>
    </lineage>
</organism>
<dbReference type="InterPro" id="IPR011256">
    <property type="entry name" value="Reg_factor_effector_dom_sf"/>
</dbReference>
<dbReference type="Proteomes" id="UP000419743">
    <property type="component" value="Unassembled WGS sequence"/>
</dbReference>
<gene>
    <name evidence="5" type="primary">soxS_1</name>
    <name evidence="5" type="ORF">HALOF300_02048</name>
</gene>
<keyword evidence="6" id="KW-1185">Reference proteome</keyword>
<dbReference type="RefSeq" id="WP_156740844.1">
    <property type="nucleotide sequence ID" value="NZ_CACRYJ010000028.1"/>
</dbReference>
<dbReference type="PROSITE" id="PS01124">
    <property type="entry name" value="HTH_ARAC_FAMILY_2"/>
    <property type="match status" value="1"/>
</dbReference>
<sequence>MIGTLNALVDLVERSLGEVIDVAVFAREHGTTEYHLRRMFSALAQMPLSEYQRRRRMTLAGADLAAGDPDLLAVAVRYGYGSVEAFGRAFRAVHGTSPADARRHGGPLSTQPTLRFRLSVEGSTPMDVTITARPEFVLAGHAAQVPLIYDGVNPHIQEHIAAIAPEEHGRLKALGNTEPAGILAVTSGTEPDAPEGSLLTYLHGVALEAATAPPGDLDVIAVEAGTWAVFSSSGPFPEALQRLWAATATEWFPSNPWRLRPGPSILRYLELTETHATCELWLPVESA</sequence>
<dbReference type="SUPFAM" id="SSF55136">
    <property type="entry name" value="Probable bacterial effector-binding domain"/>
    <property type="match status" value="1"/>
</dbReference>
<dbReference type="InterPro" id="IPR010499">
    <property type="entry name" value="AraC_E-bd"/>
</dbReference>
<dbReference type="GO" id="GO:0003700">
    <property type="term" value="F:DNA-binding transcription factor activity"/>
    <property type="evidence" value="ECO:0007669"/>
    <property type="project" value="InterPro"/>
</dbReference>
<proteinExistence type="predicted"/>
<dbReference type="InterPro" id="IPR029442">
    <property type="entry name" value="GyrI-like"/>
</dbReference>
<reference evidence="5 6" key="1">
    <citation type="submission" date="2019-11" db="EMBL/GenBank/DDBJ databases">
        <authorList>
            <person name="Criscuolo A."/>
        </authorList>
    </citation>
    <scope>NUCLEOTIDE SEQUENCE [LARGE SCALE GENOMIC DNA]</scope>
    <source>
        <strain evidence="5">CIP111667</strain>
    </source>
</reference>
<evidence type="ECO:0000256" key="3">
    <source>
        <dbReference type="ARBA" id="ARBA00023163"/>
    </source>
</evidence>
<comment type="caution">
    <text evidence="5">The sequence shown here is derived from an EMBL/GenBank/DDBJ whole genome shotgun (WGS) entry which is preliminary data.</text>
</comment>
<dbReference type="EMBL" id="CACRYJ010000028">
    <property type="protein sequence ID" value="VZO36909.1"/>
    <property type="molecule type" value="Genomic_DNA"/>
</dbReference>
<dbReference type="Pfam" id="PF12833">
    <property type="entry name" value="HTH_18"/>
    <property type="match status" value="1"/>
</dbReference>
<accession>A0A7M4DIU5</accession>
<evidence type="ECO:0000313" key="6">
    <source>
        <dbReference type="Proteomes" id="UP000419743"/>
    </source>
</evidence>
<keyword evidence="2" id="KW-0238">DNA-binding</keyword>
<evidence type="ECO:0000256" key="2">
    <source>
        <dbReference type="ARBA" id="ARBA00023125"/>
    </source>
</evidence>
<dbReference type="Pfam" id="PF06445">
    <property type="entry name" value="GyrI-like"/>
    <property type="match status" value="1"/>
</dbReference>
<dbReference type="AlphaFoldDB" id="A0A7M4DIU5"/>
<keyword evidence="3" id="KW-0804">Transcription</keyword>
<dbReference type="InterPro" id="IPR009057">
    <property type="entry name" value="Homeodomain-like_sf"/>
</dbReference>
<protein>
    <submittedName>
        <fullName evidence="5">Regulatory protein SoxS</fullName>
    </submittedName>
</protein>
<evidence type="ECO:0000259" key="4">
    <source>
        <dbReference type="PROSITE" id="PS01124"/>
    </source>
</evidence>
<evidence type="ECO:0000313" key="5">
    <source>
        <dbReference type="EMBL" id="VZO36909.1"/>
    </source>
</evidence>
<dbReference type="PANTHER" id="PTHR47504:SF5">
    <property type="entry name" value="RIGHT ORIGIN-BINDING PROTEIN"/>
    <property type="match status" value="1"/>
</dbReference>
<dbReference type="SUPFAM" id="SSF46689">
    <property type="entry name" value="Homeodomain-like"/>
    <property type="match status" value="1"/>
</dbReference>
<dbReference type="PANTHER" id="PTHR47504">
    <property type="entry name" value="RIGHT ORIGIN-BINDING PROTEIN"/>
    <property type="match status" value="1"/>
</dbReference>
<feature type="domain" description="HTH araC/xylS-type" evidence="4">
    <location>
        <begin position="6"/>
        <end position="104"/>
    </location>
</feature>
<dbReference type="SMART" id="SM00871">
    <property type="entry name" value="AraC_E_bind"/>
    <property type="match status" value="1"/>
</dbReference>
<evidence type="ECO:0000256" key="1">
    <source>
        <dbReference type="ARBA" id="ARBA00023015"/>
    </source>
</evidence>
<keyword evidence="1" id="KW-0805">Transcription regulation</keyword>
<name>A0A7M4DIU5_9MICO</name>
<dbReference type="Gene3D" id="1.10.10.60">
    <property type="entry name" value="Homeodomain-like"/>
    <property type="match status" value="1"/>
</dbReference>
<dbReference type="SMART" id="SM00342">
    <property type="entry name" value="HTH_ARAC"/>
    <property type="match status" value="1"/>
</dbReference>
<dbReference type="InterPro" id="IPR050959">
    <property type="entry name" value="MarA-like"/>
</dbReference>